<comment type="similarity">
    <text evidence="1">Belongs to the AAA ATPase family.</text>
</comment>
<evidence type="ECO:0000313" key="5">
    <source>
        <dbReference type="EMBL" id="GBR76103.1"/>
    </source>
</evidence>
<dbReference type="InterPro" id="IPR003959">
    <property type="entry name" value="ATPase_AAA_core"/>
</dbReference>
<dbReference type="InterPro" id="IPR003593">
    <property type="entry name" value="AAA+_ATPase"/>
</dbReference>
<comment type="caution">
    <text evidence="5">The sequence shown here is derived from an EMBL/GenBank/DDBJ whole genome shotgun (WGS) entry which is preliminary data.</text>
</comment>
<evidence type="ECO:0000313" key="6">
    <source>
        <dbReference type="Proteomes" id="UP000275925"/>
    </source>
</evidence>
<name>A0A388THD5_9BACT</name>
<evidence type="ECO:0000256" key="2">
    <source>
        <dbReference type="ARBA" id="ARBA00022741"/>
    </source>
</evidence>
<keyword evidence="2" id="KW-0547">Nucleotide-binding</keyword>
<keyword evidence="3" id="KW-0067">ATP-binding</keyword>
<organism evidence="5 6">
    <name type="scientific">Candidatus Termititenax persephonae</name>
    <dbReference type="NCBI Taxonomy" id="2218525"/>
    <lineage>
        <taxon>Bacteria</taxon>
        <taxon>Bacillati</taxon>
        <taxon>Candidatus Margulisiibacteriota</taxon>
        <taxon>Candidatus Termititenacia</taxon>
        <taxon>Candidatus Termititenacales</taxon>
        <taxon>Candidatus Termititenacaceae</taxon>
        <taxon>Candidatus Termititenax</taxon>
    </lineage>
</organism>
<evidence type="ECO:0000259" key="4">
    <source>
        <dbReference type="SMART" id="SM00382"/>
    </source>
</evidence>
<dbReference type="Gene3D" id="3.40.50.300">
    <property type="entry name" value="P-loop containing nucleotide triphosphate hydrolases"/>
    <property type="match status" value="1"/>
</dbReference>
<evidence type="ECO:0000256" key="3">
    <source>
        <dbReference type="ARBA" id="ARBA00022840"/>
    </source>
</evidence>
<dbReference type="Pfam" id="PF00004">
    <property type="entry name" value="AAA"/>
    <property type="match status" value="1"/>
</dbReference>
<dbReference type="InterPro" id="IPR027417">
    <property type="entry name" value="P-loop_NTPase"/>
</dbReference>
<dbReference type="EMBL" id="BGZO01000015">
    <property type="protein sequence ID" value="GBR76103.1"/>
    <property type="molecule type" value="Genomic_DNA"/>
</dbReference>
<evidence type="ECO:0000256" key="1">
    <source>
        <dbReference type="ARBA" id="ARBA00006914"/>
    </source>
</evidence>
<dbReference type="SUPFAM" id="SSF52540">
    <property type="entry name" value="P-loop containing nucleoside triphosphate hydrolases"/>
    <property type="match status" value="1"/>
</dbReference>
<keyword evidence="6" id="KW-1185">Reference proteome</keyword>
<sequence length="325" mass="36814">MATAAQVKALFESYKNGDDSRFKSIATQIAAHEANKGNAVFAKELSDIIQKFSNRIDNKVSALTTIPIIEPRGELSGLFEAKYSNIKLNHLILPPELSKKLKRIVEEQSQQQKLREHGLLPRSKILMIGAPGTGKTMTASALAGQLNFPLFIIQLDGLITKYMGEAAAKLRLIFDHIKKIRGLYLFDEFDAIGSKRDLTNDVGEIRRILNAFLQFIENSRSDSLILAATNHANLLDKALFRRFDDILRYENPDKNLIQETFKMYLTSEYSKNIDWVEIENEVKNISYAEIAKVCDNAIKNNVLDDMPVNTKLLLDFVREIETHRG</sequence>
<dbReference type="AlphaFoldDB" id="A0A388THD5"/>
<gene>
    <name evidence="5" type="ORF">NO2_0711</name>
</gene>
<protein>
    <submittedName>
        <fullName evidence="5">AAA family ATPase</fullName>
    </submittedName>
</protein>
<dbReference type="InterPro" id="IPR050221">
    <property type="entry name" value="26S_Proteasome_ATPase"/>
</dbReference>
<dbReference type="SMART" id="SM00382">
    <property type="entry name" value="AAA"/>
    <property type="match status" value="1"/>
</dbReference>
<reference evidence="5 6" key="1">
    <citation type="journal article" date="2019" name="ISME J.">
        <title>Genome analyses of uncultured TG2/ZB3 bacteria in 'Margulisbacteria' specifically attached to ectosymbiotic spirochetes of protists in the termite gut.</title>
        <authorList>
            <person name="Utami Y.D."/>
            <person name="Kuwahara H."/>
            <person name="Igai K."/>
            <person name="Murakami T."/>
            <person name="Sugaya K."/>
            <person name="Morikawa T."/>
            <person name="Nagura Y."/>
            <person name="Yuki M."/>
            <person name="Deevong P."/>
            <person name="Inoue T."/>
            <person name="Kihara K."/>
            <person name="Lo N."/>
            <person name="Yamada A."/>
            <person name="Ohkuma M."/>
            <person name="Hongoh Y."/>
        </authorList>
    </citation>
    <scope>NUCLEOTIDE SEQUENCE [LARGE SCALE GENOMIC DNA]</scope>
    <source>
        <strain evidence="5">NkOx7-02</strain>
    </source>
</reference>
<dbReference type="CDD" id="cd19481">
    <property type="entry name" value="RecA-like_protease"/>
    <property type="match status" value="1"/>
</dbReference>
<dbReference type="Proteomes" id="UP000275925">
    <property type="component" value="Unassembled WGS sequence"/>
</dbReference>
<dbReference type="GO" id="GO:0005524">
    <property type="term" value="F:ATP binding"/>
    <property type="evidence" value="ECO:0007669"/>
    <property type="project" value="UniProtKB-KW"/>
</dbReference>
<feature type="domain" description="AAA+ ATPase" evidence="4">
    <location>
        <begin position="121"/>
        <end position="253"/>
    </location>
</feature>
<proteinExistence type="inferred from homology"/>
<accession>A0A388THD5</accession>
<dbReference type="PANTHER" id="PTHR23073">
    <property type="entry name" value="26S PROTEASOME REGULATORY SUBUNIT"/>
    <property type="match status" value="1"/>
</dbReference>
<dbReference type="GO" id="GO:0016887">
    <property type="term" value="F:ATP hydrolysis activity"/>
    <property type="evidence" value="ECO:0007669"/>
    <property type="project" value="InterPro"/>
</dbReference>